<keyword evidence="3" id="KW-0274">FAD</keyword>
<dbReference type="Proteomes" id="UP001217089">
    <property type="component" value="Unassembled WGS sequence"/>
</dbReference>
<proteinExistence type="inferred from homology"/>
<comment type="similarity">
    <text evidence="3">Belongs to the flavin monoamine oxidase family.</text>
</comment>
<protein>
    <recommendedName>
        <fullName evidence="3">Amine oxidase</fullName>
        <ecNumber evidence="3">1.4.3.-</ecNumber>
    </recommendedName>
</protein>
<dbReference type="SUPFAM" id="SSF51905">
    <property type="entry name" value="FAD/NAD(P)-binding domain"/>
    <property type="match status" value="1"/>
</dbReference>
<dbReference type="EC" id="1.4.3.-" evidence="3"/>
<organism evidence="5 6">
    <name type="scientific">Tegillarca granosa</name>
    <name type="common">Malaysian cockle</name>
    <name type="synonym">Anadara granosa</name>
    <dbReference type="NCBI Taxonomy" id="220873"/>
    <lineage>
        <taxon>Eukaryota</taxon>
        <taxon>Metazoa</taxon>
        <taxon>Spiralia</taxon>
        <taxon>Lophotrochozoa</taxon>
        <taxon>Mollusca</taxon>
        <taxon>Bivalvia</taxon>
        <taxon>Autobranchia</taxon>
        <taxon>Pteriomorphia</taxon>
        <taxon>Arcoida</taxon>
        <taxon>Arcoidea</taxon>
        <taxon>Arcidae</taxon>
        <taxon>Tegillarca</taxon>
    </lineage>
</organism>
<dbReference type="PANTHER" id="PTHR10742">
    <property type="entry name" value="FLAVIN MONOAMINE OXIDASE"/>
    <property type="match status" value="1"/>
</dbReference>
<evidence type="ECO:0000313" key="5">
    <source>
        <dbReference type="EMBL" id="KAJ8308858.1"/>
    </source>
</evidence>
<name>A0ABQ9EUJ5_TEGGR</name>
<dbReference type="InterPro" id="IPR050281">
    <property type="entry name" value="Flavin_monoamine_oxidase"/>
</dbReference>
<comment type="caution">
    <text evidence="5">The sequence shown here is derived from an EMBL/GenBank/DDBJ whole genome shotgun (WGS) entry which is preliminary data.</text>
</comment>
<keyword evidence="3" id="KW-0285">Flavoprotein</keyword>
<dbReference type="InterPro" id="IPR001613">
    <property type="entry name" value="Flavin_amine_oxidase"/>
</dbReference>
<dbReference type="InterPro" id="IPR002937">
    <property type="entry name" value="Amino_oxidase"/>
</dbReference>
<comment type="cofactor">
    <cofactor evidence="1 3">
        <name>FAD</name>
        <dbReference type="ChEBI" id="CHEBI:57692"/>
    </cofactor>
</comment>
<dbReference type="PRINTS" id="PR00757">
    <property type="entry name" value="AMINEOXDASEF"/>
</dbReference>
<evidence type="ECO:0000256" key="3">
    <source>
        <dbReference type="RuleBase" id="RU362067"/>
    </source>
</evidence>
<keyword evidence="6" id="KW-1185">Reference proteome</keyword>
<evidence type="ECO:0000256" key="1">
    <source>
        <dbReference type="ARBA" id="ARBA00001974"/>
    </source>
</evidence>
<feature type="domain" description="Amine oxidase" evidence="4">
    <location>
        <begin position="82"/>
        <end position="499"/>
    </location>
</feature>
<dbReference type="SUPFAM" id="SSF54373">
    <property type="entry name" value="FAD-linked reductases, C-terminal domain"/>
    <property type="match status" value="1"/>
</dbReference>
<gene>
    <name evidence="5" type="ORF">KUTeg_013732</name>
</gene>
<dbReference type="Gene3D" id="3.90.660.10">
    <property type="match status" value="1"/>
</dbReference>
<dbReference type="Pfam" id="PF01593">
    <property type="entry name" value="Amino_oxidase"/>
    <property type="match status" value="1"/>
</dbReference>
<dbReference type="EMBL" id="JARBDR010000657">
    <property type="protein sequence ID" value="KAJ8308858.1"/>
    <property type="molecule type" value="Genomic_DNA"/>
</dbReference>
<keyword evidence="2 3" id="KW-0560">Oxidoreductase</keyword>
<accession>A0ABQ9EUJ5</accession>
<sequence length="526" mass="60337">MPISRSMCPVLNVSTSFSRTPSYQYLCSILLQANDFESLRNMRYPILYILLVSQITGKIQSRASGRTSNNENPKILILGAGMAGISAAKTLNDLGYHDFLIIEGSDRIGGRTKEAKIGNTSVEMGAFWIQSLGSNPIYKMAQDWNLSVISPDYDDITVFDENGNDITTTADPIWDIYDKMEIRLDNTRFEMQRKEKPDASVRAGMIQTGWFPKQPVQDVVEWYIHDFEQGIPPEETSMKYGFDYTYLIHGNEDDLVVVDPDKGFSYLTRKLKSEFLPKNDKRLILNEIVTDISYNDTHVEVKTKSNSTYTADYAIVTFSIGVLQNRLVDFHPELPLWKKEVIDQFRMAYYLHPYLQFDETFWHKSEHLLYASNRRGFYPFWHNINKYIPGSNILSFTVTDDEASRINRLTDEEIKNEAMQVLRQMYPNITVPEPINFLMPRWLSDPLTMGSYSAWPTGYTNKTHQGMYSPVGRVYFAGEHCVFHHFGYVQGAYYSGIHAGNSLAACIANSSNCEHYKPLYDLHGCT</sequence>
<dbReference type="InterPro" id="IPR036188">
    <property type="entry name" value="FAD/NAD-bd_sf"/>
</dbReference>
<evidence type="ECO:0000259" key="4">
    <source>
        <dbReference type="Pfam" id="PF01593"/>
    </source>
</evidence>
<reference evidence="5 6" key="1">
    <citation type="submission" date="2022-12" db="EMBL/GenBank/DDBJ databases">
        <title>Chromosome-level genome of Tegillarca granosa.</title>
        <authorList>
            <person name="Kim J."/>
        </authorList>
    </citation>
    <scope>NUCLEOTIDE SEQUENCE [LARGE SCALE GENOMIC DNA]</scope>
    <source>
        <strain evidence="5">Teg-2019</strain>
        <tissue evidence="5">Adductor muscle</tissue>
    </source>
</reference>
<dbReference type="PANTHER" id="PTHR10742:SF313">
    <property type="entry name" value="AMINE OXIDASE"/>
    <property type="match status" value="1"/>
</dbReference>
<evidence type="ECO:0000313" key="6">
    <source>
        <dbReference type="Proteomes" id="UP001217089"/>
    </source>
</evidence>
<dbReference type="Gene3D" id="3.50.50.60">
    <property type="entry name" value="FAD/NAD(P)-binding domain"/>
    <property type="match status" value="1"/>
</dbReference>
<evidence type="ECO:0000256" key="2">
    <source>
        <dbReference type="ARBA" id="ARBA00023002"/>
    </source>
</evidence>